<dbReference type="GO" id="GO:0008270">
    <property type="term" value="F:zinc ion binding"/>
    <property type="evidence" value="ECO:0007669"/>
    <property type="project" value="UniProtKB-KW"/>
</dbReference>
<dbReference type="PROSITE" id="PS51626">
    <property type="entry name" value="SAM_MT_TRM1"/>
    <property type="match status" value="1"/>
</dbReference>
<dbReference type="InterPro" id="IPR026088">
    <property type="entry name" value="Niban-like"/>
</dbReference>
<keyword evidence="11" id="KW-0863">Zinc-finger</keyword>
<proteinExistence type="inferred from homology"/>
<keyword evidence="4 12" id="KW-0808">Transferase</keyword>
<evidence type="ECO:0000256" key="3">
    <source>
        <dbReference type="ARBA" id="ARBA00022603"/>
    </source>
</evidence>
<comment type="catalytic activity">
    <reaction evidence="8">
        <text>guanosine(27) in tRNA(Tyr) + 2 S-adenosyl-L-methionine = N(2)-dimethylguanosine(27) in tRNA(Tyr) + 2 S-adenosyl-L-homocysteine + 2 H(+)</text>
        <dbReference type="Rhea" id="RHEA:83895"/>
        <dbReference type="Rhea" id="RHEA-COMP:20240"/>
        <dbReference type="Rhea" id="RHEA-COMP:20241"/>
        <dbReference type="ChEBI" id="CHEBI:15378"/>
        <dbReference type="ChEBI" id="CHEBI:57856"/>
        <dbReference type="ChEBI" id="CHEBI:59789"/>
        <dbReference type="ChEBI" id="CHEBI:74269"/>
        <dbReference type="ChEBI" id="CHEBI:74513"/>
    </reaction>
    <physiologicalReaction direction="left-to-right" evidence="8">
        <dbReference type="Rhea" id="RHEA:83896"/>
    </physiologicalReaction>
</comment>
<evidence type="ECO:0000256" key="2">
    <source>
        <dbReference type="ARBA" id="ARBA00022555"/>
    </source>
</evidence>
<dbReference type="GO" id="GO:0000049">
    <property type="term" value="F:tRNA binding"/>
    <property type="evidence" value="ECO:0007669"/>
    <property type="project" value="UniProtKB-UniRule"/>
</dbReference>
<dbReference type="GeneTree" id="ENSGT00940000154149"/>
<feature type="region of interest" description="Disordered" evidence="13">
    <location>
        <begin position="1348"/>
        <end position="1387"/>
    </location>
</feature>
<dbReference type="InterPro" id="IPR013087">
    <property type="entry name" value="Znf_C2H2_type"/>
</dbReference>
<comment type="similarity">
    <text evidence="12">Belongs to the class I-like SAM-binding methyltransferase superfamily. Trm1 family.</text>
</comment>
<feature type="region of interest" description="Disordered" evidence="13">
    <location>
        <begin position="1202"/>
        <end position="1228"/>
    </location>
</feature>
<dbReference type="Proteomes" id="UP001108240">
    <property type="component" value="Unplaced"/>
</dbReference>
<evidence type="ECO:0000256" key="8">
    <source>
        <dbReference type="ARBA" id="ARBA00093188"/>
    </source>
</evidence>
<evidence type="ECO:0000256" key="5">
    <source>
        <dbReference type="ARBA" id="ARBA00022691"/>
    </source>
</evidence>
<dbReference type="PANTHER" id="PTHR14392:SF3">
    <property type="entry name" value="PROTEIN NIBAN 1"/>
    <property type="match status" value="1"/>
</dbReference>
<dbReference type="SUPFAM" id="SSF53335">
    <property type="entry name" value="S-adenosyl-L-methionine-dependent methyltransferases"/>
    <property type="match status" value="1"/>
</dbReference>
<keyword evidence="3 12" id="KW-0489">Methyltransferase</keyword>
<dbReference type="InterPro" id="IPR029063">
    <property type="entry name" value="SAM-dependent_MTases_sf"/>
</dbReference>
<keyword evidence="5 12" id="KW-0949">S-adenosyl-L-methionine</keyword>
<feature type="region of interest" description="Disordered" evidence="13">
    <location>
        <begin position="1314"/>
        <end position="1334"/>
    </location>
</feature>
<evidence type="ECO:0000256" key="1">
    <source>
        <dbReference type="ARBA" id="ARBA00010251"/>
    </source>
</evidence>
<keyword evidence="11" id="KW-0862">Zinc</keyword>
<comment type="similarity">
    <text evidence="1">Belongs to the Niban family.</text>
</comment>
<dbReference type="PANTHER" id="PTHR14392">
    <property type="entry name" value="NIBAN FAMILY MEMBER"/>
    <property type="match status" value="1"/>
</dbReference>
<evidence type="ECO:0000256" key="12">
    <source>
        <dbReference type="PROSITE-ProRule" id="PRU00958"/>
    </source>
</evidence>
<evidence type="ECO:0000256" key="9">
    <source>
        <dbReference type="ARBA" id="ARBA00093642"/>
    </source>
</evidence>
<feature type="compositionally biased region" description="Low complexity" evidence="13">
    <location>
        <begin position="604"/>
        <end position="615"/>
    </location>
</feature>
<dbReference type="GO" id="GO:0016423">
    <property type="term" value="F:tRNA (guanine) methyltransferase activity"/>
    <property type="evidence" value="ECO:0007669"/>
    <property type="project" value="InterPro"/>
</dbReference>
<dbReference type="GO" id="GO:0032259">
    <property type="term" value="P:methylation"/>
    <property type="evidence" value="ECO:0007669"/>
    <property type="project" value="UniProtKB-UniRule"/>
</dbReference>
<evidence type="ECO:0000313" key="16">
    <source>
        <dbReference type="Proteomes" id="UP001108240"/>
    </source>
</evidence>
<evidence type="ECO:0000313" key="15">
    <source>
        <dbReference type="Ensembl" id="ENSCCRP00000051428.2"/>
    </source>
</evidence>
<keyword evidence="7 12" id="KW-0694">RNA-binding</keyword>
<dbReference type="InterPro" id="IPR002905">
    <property type="entry name" value="Trm1"/>
</dbReference>
<dbReference type="Pfam" id="PF26086">
    <property type="entry name" value="Niban2"/>
    <property type="match status" value="1"/>
</dbReference>
<evidence type="ECO:0000256" key="10">
    <source>
        <dbReference type="ARBA" id="ARBA00093671"/>
    </source>
</evidence>
<feature type="region of interest" description="Disordered" evidence="13">
    <location>
        <begin position="1456"/>
        <end position="1475"/>
    </location>
</feature>
<feature type="region of interest" description="Disordered" evidence="13">
    <location>
        <begin position="604"/>
        <end position="631"/>
    </location>
</feature>
<evidence type="ECO:0000256" key="13">
    <source>
        <dbReference type="SAM" id="MobiDB-lite"/>
    </source>
</evidence>
<feature type="compositionally biased region" description="Polar residues" evidence="13">
    <location>
        <begin position="1202"/>
        <end position="1212"/>
    </location>
</feature>
<accession>A0A8C1HHR1</accession>
<keyword evidence="2 12" id="KW-0820">tRNA-binding</keyword>
<dbReference type="Pfam" id="PF02005">
    <property type="entry name" value="TRM"/>
    <property type="match status" value="1"/>
</dbReference>
<organism evidence="15 16">
    <name type="scientific">Cyprinus carpio carpio</name>
    <dbReference type="NCBI Taxonomy" id="630221"/>
    <lineage>
        <taxon>Eukaryota</taxon>
        <taxon>Metazoa</taxon>
        <taxon>Chordata</taxon>
        <taxon>Craniata</taxon>
        <taxon>Vertebrata</taxon>
        <taxon>Euteleostomi</taxon>
        <taxon>Actinopterygii</taxon>
        <taxon>Neopterygii</taxon>
        <taxon>Teleostei</taxon>
        <taxon>Ostariophysi</taxon>
        <taxon>Cypriniformes</taxon>
        <taxon>Cyprinidae</taxon>
        <taxon>Cyprininae</taxon>
        <taxon>Cyprinus</taxon>
    </lineage>
</organism>
<dbReference type="GO" id="GO:0008033">
    <property type="term" value="P:tRNA processing"/>
    <property type="evidence" value="ECO:0007669"/>
    <property type="project" value="UniProtKB-UniRule"/>
</dbReference>
<reference evidence="15" key="2">
    <citation type="submission" date="2025-09" db="UniProtKB">
        <authorList>
            <consortium name="Ensembl"/>
        </authorList>
    </citation>
    <scope>IDENTIFICATION</scope>
</reference>
<feature type="region of interest" description="Disordered" evidence="13">
    <location>
        <begin position="1413"/>
        <end position="1433"/>
    </location>
</feature>
<evidence type="ECO:0000259" key="14">
    <source>
        <dbReference type="PROSITE" id="PS50157"/>
    </source>
</evidence>
<evidence type="ECO:0000256" key="6">
    <source>
        <dbReference type="ARBA" id="ARBA00022694"/>
    </source>
</evidence>
<evidence type="ECO:0000256" key="7">
    <source>
        <dbReference type="ARBA" id="ARBA00022884"/>
    </source>
</evidence>
<dbReference type="PROSITE" id="PS00028">
    <property type="entry name" value="ZINC_FINGER_C2H2_1"/>
    <property type="match status" value="1"/>
</dbReference>
<keyword evidence="6 12" id="KW-0819">tRNA processing</keyword>
<dbReference type="PROSITE" id="PS50157">
    <property type="entry name" value="ZINC_FINGER_C2H2_2"/>
    <property type="match status" value="1"/>
</dbReference>
<evidence type="ECO:0000256" key="4">
    <source>
        <dbReference type="ARBA" id="ARBA00022679"/>
    </source>
</evidence>
<evidence type="ECO:0000256" key="11">
    <source>
        <dbReference type="PROSITE-ProRule" id="PRU00042"/>
    </source>
</evidence>
<protein>
    <recommendedName>
        <fullName evidence="9">tRNA (guanine(27)-N(2))-dimethyltransferase</fullName>
    </recommendedName>
    <alternativeName>
        <fullName evidence="10">tRNA methyltransferase 1-like protein</fullName>
    </alternativeName>
</protein>
<keyword evidence="16" id="KW-1185">Reference proteome</keyword>
<feature type="domain" description="C2H2-type" evidence="14">
    <location>
        <begin position="126"/>
        <end position="153"/>
    </location>
</feature>
<dbReference type="Pfam" id="PF26089">
    <property type="entry name" value="PH_Niban2"/>
    <property type="match status" value="1"/>
</dbReference>
<name>A0A8C1HHR1_CYPCA</name>
<dbReference type="SMART" id="SM00355">
    <property type="entry name" value="ZnF_C2H2"/>
    <property type="match status" value="2"/>
</dbReference>
<dbReference type="InterPro" id="IPR059060">
    <property type="entry name" value="Niban_1/2/3_dom"/>
</dbReference>
<reference evidence="15" key="1">
    <citation type="submission" date="2025-08" db="UniProtKB">
        <authorList>
            <consortium name="Ensembl"/>
        </authorList>
    </citation>
    <scope>IDENTIFICATION</scope>
</reference>
<dbReference type="CDD" id="cd23949">
    <property type="entry name" value="Niban-like"/>
    <property type="match status" value="1"/>
</dbReference>
<dbReference type="Ensembl" id="ENSCCRT00000055736.2">
    <property type="protein sequence ID" value="ENSCCRP00000051428.2"/>
    <property type="gene ID" value="ENSCCRG00000027491.2"/>
</dbReference>
<feature type="compositionally biased region" description="Polar residues" evidence="13">
    <location>
        <begin position="1366"/>
        <end position="1378"/>
    </location>
</feature>
<keyword evidence="11" id="KW-0479">Metal-binding</keyword>
<dbReference type="FunFam" id="3.40.50.150:FF:000098">
    <property type="entry name" value="Trmt1-like isoform 1"/>
    <property type="match status" value="1"/>
</dbReference>
<dbReference type="Gene3D" id="3.40.50.150">
    <property type="entry name" value="Vaccinia Virus protein VP39"/>
    <property type="match status" value="1"/>
</dbReference>
<sequence>MLAESEACEQMPICEASTNPLKIEDKNGQTSSIIVSERHASIQTTLEGLEGLVDLNGAGRKSCPLCPEEKFKACYSHKLRRHLQNLHWKVYVEFEGQRMCICHLPCRQLKSSLGSDQTQGRLVAHYHCVVCSVTIARKTDMISHLKRHINKGETEASYSGSSDVPFEDPVPGGQAYEIMKELGTNVQLLPNHTTPQKTDTYFSRKMKTNRQLVFCSLAVLAEERNPLECLDAFGATGIMGLQWAKHLRNSVKVTINDINEACVKMIKENCHLNHIRVEGNRTGRQLDGAGDADSPIALVEVVKMDANVIMHLRPFDYIHLDPFGTSVNYLDAAFRNVRNLGIVSVTSTDTGSLYSKSLNVTLRHYGCQIVRTEYYRELAARMVLASVARAAARCNKGIEVLLAVALEHFVLVVVRVLRGPTQADESAKKLRQLLHCQWCEERVFLKPGSMVEENLYRQLPCQCHGSMPGKTAIELGPLWAGPLFNTGFLRRMLVAAVQHNMEDIQPLVKTLICEADCTTLKPFPVLGYSALSNQVECGVVIKTLQKVEEADTSDQSAKRKTTGEDSGNVLKKIKADTSLEHPAFYYSIHRHSIRGMNMPKFSLSSEYSDTESSSSEQRRAHLKQSSMGASSSLLDENKSNYIKGQVDEKIKEFAPIYRKQYSLAYLSQIRDEFEQRKEEHTQFLKQRASPEPGKVLYEENVHCFDDSRRWKVRYIVIRATYILECYESYKTFLKGSAPLHRLIPTGGTILTTEEKYMEMIDQCCPCTNNVQEDFAPPVVGMPGQFPVYLRLPYRRDFYFCFQDENSQVEFISILSDCVRHQNKDFLKKTTCEVKAFLKAIQLYGQKKGQYESWDMLVGSDVRVLANLFMEDLMPYLEKELQPCLKSKRADKRRVWFATVEAAYFLLQEHLLERISTLKQECQEMVKQQEVIMRSDMDQITSSRAFLEGKLRAMVTEPATKYCTEQVQPYLPAILEEVMGPISLGFIEARDLSESMMEQLCQDFQDPEQREELRQALFKMSKANLQSCYEKVNGLADHVQELQQPFNYCIKGLVDSTQIDLKQLMENIEYTFELLVRKALEDPSVSLSMAMQKASNRVLKQFDYDSSTVRKRILQEALINITLPSIKKHLAPSFKEELPKFEQYIFADYSNFINVENVYEDIIQQILEKDVSMVVKEAASKKKFNLFTESRYNFSVSSLSFTPPGSAPSSPARLNTSPSLRTPLPPSPLLGNGLTADKSMTVHMSENSAMGQALTIMEKIDEGEKTLLEESSDDVFFTAETSTSNTSAETKPDLTTNALEASVCSTPLIKETEAVESAGTCDSPKGGDATSSDFVNKPTVVINPIYMKTSGSDDESAETEDHRNETIKTSNDQAQINSPTRDESTYPISVCLSTEDPKVGDIYKEFTGKHIMDLSEKSSESQSSPNIEDETRPLDCVKEIRDLVVEVIEIEDVVQPSKENGEKVQVQTFEEQDAVV</sequence>